<name>A0A858BZH8_9FIRM</name>
<dbReference type="Proteomes" id="UP000466848">
    <property type="component" value="Chromosome"/>
</dbReference>
<evidence type="ECO:0000313" key="11">
    <source>
        <dbReference type="Proteomes" id="UP000466848"/>
    </source>
</evidence>
<dbReference type="EMBL" id="CP048649">
    <property type="protein sequence ID" value="QIB70548.1"/>
    <property type="molecule type" value="Genomic_DNA"/>
</dbReference>
<evidence type="ECO:0000256" key="2">
    <source>
        <dbReference type="ARBA" id="ARBA00022475"/>
    </source>
</evidence>
<accession>A0A858BZH8</accession>
<protein>
    <submittedName>
        <fullName evidence="10">Threonine/serine exporter</fullName>
    </submittedName>
</protein>
<dbReference type="GO" id="GO:0005886">
    <property type="term" value="C:plasma membrane"/>
    <property type="evidence" value="ECO:0007669"/>
    <property type="project" value="UniProtKB-SubCell"/>
</dbReference>
<feature type="transmembrane region" description="Helical" evidence="8">
    <location>
        <begin position="28"/>
        <end position="44"/>
    </location>
</feature>
<feature type="transmembrane region" description="Helical" evidence="8">
    <location>
        <begin position="50"/>
        <end position="70"/>
    </location>
</feature>
<evidence type="ECO:0000256" key="6">
    <source>
        <dbReference type="ARBA" id="ARBA00023136"/>
    </source>
</evidence>
<dbReference type="RefSeq" id="WP_163067785.1">
    <property type="nucleotide sequence ID" value="NZ_CP048649.1"/>
</dbReference>
<feature type="transmembrane region" description="Helical" evidence="8">
    <location>
        <begin position="77"/>
        <end position="98"/>
    </location>
</feature>
<evidence type="ECO:0000256" key="5">
    <source>
        <dbReference type="ARBA" id="ARBA00022989"/>
    </source>
</evidence>
<evidence type="ECO:0000256" key="8">
    <source>
        <dbReference type="SAM" id="Phobius"/>
    </source>
</evidence>
<dbReference type="Pfam" id="PF12821">
    <property type="entry name" value="ThrE_2"/>
    <property type="match status" value="1"/>
</dbReference>
<feature type="transmembrane region" description="Helical" evidence="8">
    <location>
        <begin position="6"/>
        <end position="23"/>
    </location>
</feature>
<keyword evidence="2" id="KW-1003">Cell membrane</keyword>
<organism evidence="10 11">
    <name type="scientific">Aminipila butyrica</name>
    <dbReference type="NCBI Taxonomy" id="433296"/>
    <lineage>
        <taxon>Bacteria</taxon>
        <taxon>Bacillati</taxon>
        <taxon>Bacillota</taxon>
        <taxon>Clostridia</taxon>
        <taxon>Peptostreptococcales</taxon>
        <taxon>Anaerovoracaceae</taxon>
        <taxon>Aminipila</taxon>
    </lineage>
</organism>
<reference evidence="10 11" key="1">
    <citation type="submission" date="2020-02" db="EMBL/GenBank/DDBJ databases">
        <authorList>
            <person name="Kim Y.B."/>
            <person name="Roh S.W."/>
        </authorList>
    </citation>
    <scope>NUCLEOTIDE SEQUENCE [LARGE SCALE GENOMIC DNA]</scope>
    <source>
        <strain evidence="10 11">DSM 103574</strain>
    </source>
</reference>
<keyword evidence="5 8" id="KW-1133">Transmembrane helix</keyword>
<evidence type="ECO:0000259" key="9">
    <source>
        <dbReference type="Pfam" id="PF12821"/>
    </source>
</evidence>
<dbReference type="PANTHER" id="PTHR34390">
    <property type="entry name" value="UPF0442 PROTEIN YJJB-RELATED"/>
    <property type="match status" value="1"/>
</dbReference>
<evidence type="ECO:0000256" key="7">
    <source>
        <dbReference type="ARBA" id="ARBA00034125"/>
    </source>
</evidence>
<dbReference type="InterPro" id="IPR024528">
    <property type="entry name" value="ThrE_2"/>
</dbReference>
<evidence type="ECO:0000256" key="3">
    <source>
        <dbReference type="ARBA" id="ARBA00022519"/>
    </source>
</evidence>
<evidence type="ECO:0000256" key="4">
    <source>
        <dbReference type="ARBA" id="ARBA00022692"/>
    </source>
</evidence>
<keyword evidence="11" id="KW-1185">Reference proteome</keyword>
<gene>
    <name evidence="10" type="ORF">Ami103574_15150</name>
</gene>
<proteinExistence type="inferred from homology"/>
<dbReference type="KEGG" id="abut:Ami103574_15150"/>
<evidence type="ECO:0000256" key="1">
    <source>
        <dbReference type="ARBA" id="ARBA00004651"/>
    </source>
</evidence>
<feature type="transmembrane region" description="Helical" evidence="8">
    <location>
        <begin position="118"/>
        <end position="142"/>
    </location>
</feature>
<dbReference type="InterPro" id="IPR050539">
    <property type="entry name" value="ThrE_Dicarb/AminoAcid_Exp"/>
</dbReference>
<comment type="similarity">
    <text evidence="7">Belongs to the ThrE exporter (TC 2.A.79) family.</text>
</comment>
<keyword evidence="3" id="KW-0997">Cell inner membrane</keyword>
<evidence type="ECO:0000313" key="10">
    <source>
        <dbReference type="EMBL" id="QIB70548.1"/>
    </source>
</evidence>
<keyword evidence="6 8" id="KW-0472">Membrane</keyword>
<sequence length="161" mass="17604">MTYLWQFIFGLVATVGFAILFHVPKRHIFVASLIGGMGWVVFAYCRSDYGGALLGCFLAACVVGFFAGICSRVFKETATVFTIPGIIPLVPGAGMYYTTLYLISGQLEQAATTGTETLLMAGSISVGLLVVSSFFKIHYTLAGKIKNKFRKKREKCDIMEE</sequence>
<dbReference type="AlphaFoldDB" id="A0A858BZH8"/>
<dbReference type="PANTHER" id="PTHR34390:SF1">
    <property type="entry name" value="SUCCINATE TRANSPORTER SUBUNIT YJJB-RELATED"/>
    <property type="match status" value="1"/>
</dbReference>
<comment type="subcellular location">
    <subcellularLocation>
        <location evidence="1">Cell membrane</location>
        <topology evidence="1">Multi-pass membrane protein</topology>
    </subcellularLocation>
</comment>
<feature type="domain" description="Threonine/Serine exporter ThrE" evidence="9">
    <location>
        <begin position="6"/>
        <end position="133"/>
    </location>
</feature>
<keyword evidence="4 8" id="KW-0812">Transmembrane</keyword>
<dbReference type="GO" id="GO:0015744">
    <property type="term" value="P:succinate transport"/>
    <property type="evidence" value="ECO:0007669"/>
    <property type="project" value="TreeGrafter"/>
</dbReference>